<gene>
    <name evidence="2" type="ORF">MA16_Dca003250</name>
</gene>
<accession>A0A2I0XC76</accession>
<protein>
    <submittedName>
        <fullName evidence="2">Uncharacterized protein</fullName>
    </submittedName>
</protein>
<reference evidence="2 3" key="1">
    <citation type="journal article" date="2016" name="Sci. Rep.">
        <title>The Dendrobium catenatum Lindl. genome sequence provides insights into polysaccharide synthase, floral development and adaptive evolution.</title>
        <authorList>
            <person name="Zhang G.Q."/>
            <person name="Xu Q."/>
            <person name="Bian C."/>
            <person name="Tsai W.C."/>
            <person name="Yeh C.M."/>
            <person name="Liu K.W."/>
            <person name="Yoshida K."/>
            <person name="Zhang L.S."/>
            <person name="Chang S.B."/>
            <person name="Chen F."/>
            <person name="Shi Y."/>
            <person name="Su Y.Y."/>
            <person name="Zhang Y.Q."/>
            <person name="Chen L.J."/>
            <person name="Yin Y."/>
            <person name="Lin M."/>
            <person name="Huang H."/>
            <person name="Deng H."/>
            <person name="Wang Z.W."/>
            <person name="Zhu S.L."/>
            <person name="Zhao X."/>
            <person name="Deng C."/>
            <person name="Niu S.C."/>
            <person name="Huang J."/>
            <person name="Wang M."/>
            <person name="Liu G.H."/>
            <person name="Yang H.J."/>
            <person name="Xiao X.J."/>
            <person name="Hsiao Y.Y."/>
            <person name="Wu W.L."/>
            <person name="Chen Y.Y."/>
            <person name="Mitsuda N."/>
            <person name="Ohme-Takagi M."/>
            <person name="Luo Y.B."/>
            <person name="Van de Peer Y."/>
            <person name="Liu Z.J."/>
        </authorList>
    </citation>
    <scope>NUCLEOTIDE SEQUENCE [LARGE SCALE GENOMIC DNA]</scope>
    <source>
        <tissue evidence="2">The whole plant</tissue>
    </source>
</reference>
<sequence length="170" mass="19356">MGERGVDGYFFTPKRSDSSGVTPWMSTKISEQINVTNSTVLTRSLLLPQAFDSSNDLASLQPLPTQLIYPTTSSRAQLKMCEEGEGTHPKVDVKQHANAHHNNEECSKLRMKLNSTQAKMDTYRRRLKEALDEMKVMHSKYQEASTNLKNKLRTYGQHILDLTKRLAEKE</sequence>
<dbReference type="Proteomes" id="UP000233837">
    <property type="component" value="Unassembled WGS sequence"/>
</dbReference>
<evidence type="ECO:0000313" key="2">
    <source>
        <dbReference type="EMBL" id="PKU85510.1"/>
    </source>
</evidence>
<keyword evidence="3" id="KW-1185">Reference proteome</keyword>
<organism evidence="2 3">
    <name type="scientific">Dendrobium catenatum</name>
    <dbReference type="NCBI Taxonomy" id="906689"/>
    <lineage>
        <taxon>Eukaryota</taxon>
        <taxon>Viridiplantae</taxon>
        <taxon>Streptophyta</taxon>
        <taxon>Embryophyta</taxon>
        <taxon>Tracheophyta</taxon>
        <taxon>Spermatophyta</taxon>
        <taxon>Magnoliopsida</taxon>
        <taxon>Liliopsida</taxon>
        <taxon>Asparagales</taxon>
        <taxon>Orchidaceae</taxon>
        <taxon>Epidendroideae</taxon>
        <taxon>Malaxideae</taxon>
        <taxon>Dendrobiinae</taxon>
        <taxon>Dendrobium</taxon>
    </lineage>
</organism>
<feature type="coiled-coil region" evidence="1">
    <location>
        <begin position="106"/>
        <end position="147"/>
    </location>
</feature>
<dbReference type="EMBL" id="KZ501977">
    <property type="protein sequence ID" value="PKU85510.1"/>
    <property type="molecule type" value="Genomic_DNA"/>
</dbReference>
<evidence type="ECO:0000256" key="1">
    <source>
        <dbReference type="SAM" id="Coils"/>
    </source>
</evidence>
<keyword evidence="1" id="KW-0175">Coiled coil</keyword>
<reference evidence="2 3" key="2">
    <citation type="journal article" date="2017" name="Nature">
        <title>The Apostasia genome and the evolution of orchids.</title>
        <authorList>
            <person name="Zhang G.Q."/>
            <person name="Liu K.W."/>
            <person name="Li Z."/>
            <person name="Lohaus R."/>
            <person name="Hsiao Y.Y."/>
            <person name="Niu S.C."/>
            <person name="Wang J.Y."/>
            <person name="Lin Y.C."/>
            <person name="Xu Q."/>
            <person name="Chen L.J."/>
            <person name="Yoshida K."/>
            <person name="Fujiwara S."/>
            <person name="Wang Z.W."/>
            <person name="Zhang Y.Q."/>
            <person name="Mitsuda N."/>
            <person name="Wang M."/>
            <person name="Liu G.H."/>
            <person name="Pecoraro L."/>
            <person name="Huang H.X."/>
            <person name="Xiao X.J."/>
            <person name="Lin M."/>
            <person name="Wu X.Y."/>
            <person name="Wu W.L."/>
            <person name="Chen Y.Y."/>
            <person name="Chang S.B."/>
            <person name="Sakamoto S."/>
            <person name="Ohme-Takagi M."/>
            <person name="Yagi M."/>
            <person name="Zeng S.J."/>
            <person name="Shen C.Y."/>
            <person name="Yeh C.M."/>
            <person name="Luo Y.B."/>
            <person name="Tsai W.C."/>
            <person name="Van de Peer Y."/>
            <person name="Liu Z.J."/>
        </authorList>
    </citation>
    <scope>NUCLEOTIDE SEQUENCE [LARGE SCALE GENOMIC DNA]</scope>
    <source>
        <tissue evidence="2">The whole plant</tissue>
    </source>
</reference>
<evidence type="ECO:0000313" key="3">
    <source>
        <dbReference type="Proteomes" id="UP000233837"/>
    </source>
</evidence>
<dbReference type="AlphaFoldDB" id="A0A2I0XC76"/>
<name>A0A2I0XC76_9ASPA</name>
<proteinExistence type="predicted"/>
<dbReference type="STRING" id="906689.A0A2I0XC76"/>